<dbReference type="AlphaFoldDB" id="A0A1S8ATU4"/>
<comment type="caution">
    <text evidence="2">The sequence shown here is derived from an EMBL/GenBank/DDBJ whole genome shotgun (WGS) entry which is preliminary data.</text>
</comment>
<evidence type="ECO:0000313" key="2">
    <source>
        <dbReference type="EMBL" id="OLZ39929.1"/>
    </source>
</evidence>
<organism evidence="2 3">
    <name type="scientific">Natrinema saccharevitans</name>
    <dbReference type="NCBI Taxonomy" id="301967"/>
    <lineage>
        <taxon>Archaea</taxon>
        <taxon>Methanobacteriati</taxon>
        <taxon>Methanobacteriota</taxon>
        <taxon>Stenosarchaea group</taxon>
        <taxon>Halobacteria</taxon>
        <taxon>Halobacteriales</taxon>
        <taxon>Natrialbaceae</taxon>
        <taxon>Natrinema</taxon>
    </lineage>
</organism>
<keyword evidence="1" id="KW-0472">Membrane</keyword>
<feature type="transmembrane region" description="Helical" evidence="1">
    <location>
        <begin position="237"/>
        <end position="257"/>
    </location>
</feature>
<dbReference type="STRING" id="301967.A6E15_02560"/>
<reference evidence="3" key="1">
    <citation type="submission" date="2016-04" db="EMBL/GenBank/DDBJ databases">
        <authorList>
            <person name="Chen S.-C."/>
            <person name="Lai M.-C."/>
        </authorList>
    </citation>
    <scope>NUCLEOTIDE SEQUENCE [LARGE SCALE GENOMIC DNA]</scope>
    <source>
        <strain evidence="3">AB14</strain>
    </source>
</reference>
<dbReference type="Proteomes" id="UP000189370">
    <property type="component" value="Unassembled WGS sequence"/>
</dbReference>
<accession>A0A1S8ATU4</accession>
<feature type="transmembrane region" description="Helical" evidence="1">
    <location>
        <begin position="20"/>
        <end position="37"/>
    </location>
</feature>
<protein>
    <recommendedName>
        <fullName evidence="4">ABC transporter</fullName>
    </recommendedName>
</protein>
<dbReference type="PANTHER" id="PTHR43471">
    <property type="entry name" value="ABC TRANSPORTER PERMEASE"/>
    <property type="match status" value="1"/>
</dbReference>
<keyword evidence="1" id="KW-1133">Transmembrane helix</keyword>
<feature type="transmembrane region" description="Helical" evidence="1">
    <location>
        <begin position="57"/>
        <end position="77"/>
    </location>
</feature>
<feature type="transmembrane region" description="Helical" evidence="1">
    <location>
        <begin position="98"/>
        <end position="128"/>
    </location>
</feature>
<dbReference type="OrthoDB" id="86287at2157"/>
<keyword evidence="1" id="KW-0812">Transmembrane</keyword>
<dbReference type="Pfam" id="PF12679">
    <property type="entry name" value="ABC2_membrane_2"/>
    <property type="match status" value="1"/>
</dbReference>
<dbReference type="GO" id="GO:0005886">
    <property type="term" value="C:plasma membrane"/>
    <property type="evidence" value="ECO:0007669"/>
    <property type="project" value="UniProtKB-SubCell"/>
</dbReference>
<dbReference type="RefSeq" id="WP_076143356.1">
    <property type="nucleotide sequence ID" value="NZ_LWLN01000001.1"/>
</dbReference>
<evidence type="ECO:0000313" key="3">
    <source>
        <dbReference type="Proteomes" id="UP000189370"/>
    </source>
</evidence>
<feature type="transmembrane region" description="Helical" evidence="1">
    <location>
        <begin position="166"/>
        <end position="186"/>
    </location>
</feature>
<proteinExistence type="predicted"/>
<evidence type="ECO:0000256" key="1">
    <source>
        <dbReference type="SAM" id="Phobius"/>
    </source>
</evidence>
<keyword evidence="3" id="KW-1185">Reference proteome</keyword>
<dbReference type="GO" id="GO:0140359">
    <property type="term" value="F:ABC-type transporter activity"/>
    <property type="evidence" value="ECO:0007669"/>
    <property type="project" value="InterPro"/>
</dbReference>
<sequence>MNWRLIARKEIGDAVRNRQLPAIAGTFALVYAVVAVLHLRRVERGFVAPVDLVDRFALPGMLLVPVTALLLAAGAIVRRRSNGQLTLLLGLPHDRRDIVVGTYVGRYAVFLASLVTGVLAGVAVVVAAGHTVPVGAVLAYALASAGLGLAYLAVAIGISATVRTQTWASFAVFGALLCFLFAWRFVPDGLTYVAAGFEEPATRPWWASYVGACSPSIAYERLLDAVIGSGSDTDRSLVRFSAAVLLGWAVLAPAVGYRRFARTDL</sequence>
<evidence type="ECO:0008006" key="4">
    <source>
        <dbReference type="Google" id="ProtNLM"/>
    </source>
</evidence>
<dbReference type="PANTHER" id="PTHR43471:SF1">
    <property type="entry name" value="ABC TRANSPORTER PERMEASE PROTEIN NOSY-RELATED"/>
    <property type="match status" value="1"/>
</dbReference>
<dbReference type="EMBL" id="LWLN01000001">
    <property type="protein sequence ID" value="OLZ39929.1"/>
    <property type="molecule type" value="Genomic_DNA"/>
</dbReference>
<feature type="transmembrane region" description="Helical" evidence="1">
    <location>
        <begin position="134"/>
        <end position="154"/>
    </location>
</feature>
<gene>
    <name evidence="2" type="ORF">A6E15_02560</name>
</gene>
<name>A0A1S8ATU4_9EURY</name>